<comment type="subcellular location">
    <subcellularLocation>
        <location evidence="1">Cell membrane</location>
        <topology evidence="1">Multi-pass membrane protein</topology>
    </subcellularLocation>
</comment>
<accession>A0AAD4MNX0</accession>
<dbReference type="GO" id="GO:0005886">
    <property type="term" value="C:plasma membrane"/>
    <property type="evidence" value="ECO:0007669"/>
    <property type="project" value="UniProtKB-SubCell"/>
</dbReference>
<organism evidence="8 9">
    <name type="scientific">Ditylenchus destructor</name>
    <dbReference type="NCBI Taxonomy" id="166010"/>
    <lineage>
        <taxon>Eukaryota</taxon>
        <taxon>Metazoa</taxon>
        <taxon>Ecdysozoa</taxon>
        <taxon>Nematoda</taxon>
        <taxon>Chromadorea</taxon>
        <taxon>Rhabditida</taxon>
        <taxon>Tylenchina</taxon>
        <taxon>Tylenchomorpha</taxon>
        <taxon>Sphaerularioidea</taxon>
        <taxon>Anguinidae</taxon>
        <taxon>Anguininae</taxon>
        <taxon>Ditylenchus</taxon>
    </lineage>
</organism>
<protein>
    <submittedName>
        <fullName evidence="8">Acyltransferase family domain-containing protein</fullName>
    </submittedName>
</protein>
<name>A0AAD4MNX0_9BILA</name>
<feature type="transmembrane region" description="Helical" evidence="6">
    <location>
        <begin position="298"/>
        <end position="320"/>
    </location>
</feature>
<dbReference type="InterPro" id="IPR002656">
    <property type="entry name" value="Acyl_transf_3_dom"/>
</dbReference>
<dbReference type="Proteomes" id="UP001201812">
    <property type="component" value="Unassembled WGS sequence"/>
</dbReference>
<feature type="transmembrane region" description="Helical" evidence="6">
    <location>
        <begin position="235"/>
        <end position="252"/>
    </location>
</feature>
<keyword evidence="2" id="KW-1003">Cell membrane</keyword>
<feature type="transmembrane region" description="Helical" evidence="6">
    <location>
        <begin position="264"/>
        <end position="286"/>
    </location>
</feature>
<evidence type="ECO:0000313" key="8">
    <source>
        <dbReference type="EMBL" id="KAI1699511.1"/>
    </source>
</evidence>
<keyword evidence="3 6" id="KW-0812">Transmembrane</keyword>
<evidence type="ECO:0000256" key="5">
    <source>
        <dbReference type="ARBA" id="ARBA00023136"/>
    </source>
</evidence>
<dbReference type="PANTHER" id="PTHR40074:SF2">
    <property type="entry name" value="O-ACETYLTRANSFERASE WECH"/>
    <property type="match status" value="1"/>
</dbReference>
<evidence type="ECO:0000256" key="6">
    <source>
        <dbReference type="SAM" id="Phobius"/>
    </source>
</evidence>
<dbReference type="Pfam" id="PF01757">
    <property type="entry name" value="Acyl_transf_3"/>
    <property type="match status" value="1"/>
</dbReference>
<feature type="transmembrane region" description="Helical" evidence="6">
    <location>
        <begin position="208"/>
        <end position="229"/>
    </location>
</feature>
<dbReference type="PANTHER" id="PTHR40074">
    <property type="entry name" value="O-ACETYLTRANSFERASE WECH"/>
    <property type="match status" value="1"/>
</dbReference>
<evidence type="ECO:0000259" key="7">
    <source>
        <dbReference type="Pfam" id="PF01757"/>
    </source>
</evidence>
<keyword evidence="8" id="KW-0808">Transferase</keyword>
<keyword evidence="9" id="KW-1185">Reference proteome</keyword>
<dbReference type="GO" id="GO:0016413">
    <property type="term" value="F:O-acetyltransferase activity"/>
    <property type="evidence" value="ECO:0007669"/>
    <property type="project" value="TreeGrafter"/>
</dbReference>
<comment type="caution">
    <text evidence="8">The sequence shown here is derived from an EMBL/GenBank/DDBJ whole genome shotgun (WGS) entry which is preliminary data.</text>
</comment>
<reference evidence="8" key="1">
    <citation type="submission" date="2022-01" db="EMBL/GenBank/DDBJ databases">
        <title>Genome Sequence Resource for Two Populations of Ditylenchus destructor, the Migratory Endoparasitic Phytonematode.</title>
        <authorList>
            <person name="Zhang H."/>
            <person name="Lin R."/>
            <person name="Xie B."/>
        </authorList>
    </citation>
    <scope>NUCLEOTIDE SEQUENCE</scope>
    <source>
        <strain evidence="8">BazhouSP</strain>
    </source>
</reference>
<keyword evidence="5 6" id="KW-0472">Membrane</keyword>
<feature type="transmembrane region" description="Helical" evidence="6">
    <location>
        <begin position="104"/>
        <end position="125"/>
    </location>
</feature>
<dbReference type="AlphaFoldDB" id="A0AAD4MNX0"/>
<proteinExistence type="predicted"/>
<feature type="transmembrane region" description="Helical" evidence="6">
    <location>
        <begin position="341"/>
        <end position="365"/>
    </location>
</feature>
<keyword evidence="4 6" id="KW-1133">Transmembrane helix</keyword>
<feature type="transmembrane region" description="Helical" evidence="6">
    <location>
        <begin position="132"/>
        <end position="155"/>
    </location>
</feature>
<evidence type="ECO:0000256" key="4">
    <source>
        <dbReference type="ARBA" id="ARBA00022989"/>
    </source>
</evidence>
<feature type="transmembrane region" description="Helical" evidence="6">
    <location>
        <begin position="371"/>
        <end position="390"/>
    </location>
</feature>
<gene>
    <name evidence="8" type="ORF">DdX_17263</name>
</gene>
<sequence>MTSASPKVADCSIIDVPQLKDAAVEAGQNVTSNGVKSQPQKQSARLFCFDLIRVFACYMVVQSHSGLQLIRRDVSLPNFTEIEDEDKAEIENWFNHTSICRADVPLFMMVSGYFLFPVKNAVVFFKRRFSRVLIPFAVWSLLYALLFLVMGIYDLPTTLLNFPKMLVRYVPRTGHLWFIYSLLGIYLYAPILSPWVQSTSQRMMELYLTLWSCSLTLPYLNYFFPHLFLSVDLPMLHYFSGNIGYFIMSSYLKRFHSHHKTLHCVLVGLGMTLLGYSLTVAGWLFIPRPEHIYKVVIWQILTPNVVLMAVGLFIFIRAINWGDASTSPIHWLVSDVANKSYGIYLSHMIIIYCSCYVVNMVAITFVLKLPLYSVTVFVLNYLMCKLISYLPKSNYIIG</sequence>
<keyword evidence="8" id="KW-0012">Acyltransferase</keyword>
<evidence type="ECO:0000256" key="2">
    <source>
        <dbReference type="ARBA" id="ARBA00022475"/>
    </source>
</evidence>
<dbReference type="GO" id="GO:0009246">
    <property type="term" value="P:enterobacterial common antigen biosynthetic process"/>
    <property type="evidence" value="ECO:0007669"/>
    <property type="project" value="TreeGrafter"/>
</dbReference>
<feature type="transmembrane region" description="Helical" evidence="6">
    <location>
        <begin position="175"/>
        <end position="196"/>
    </location>
</feature>
<feature type="domain" description="Acyltransferase 3" evidence="7">
    <location>
        <begin position="49"/>
        <end position="383"/>
    </location>
</feature>
<dbReference type="EMBL" id="JAKKPZ010000176">
    <property type="protein sequence ID" value="KAI1699511.1"/>
    <property type="molecule type" value="Genomic_DNA"/>
</dbReference>
<evidence type="ECO:0000256" key="1">
    <source>
        <dbReference type="ARBA" id="ARBA00004651"/>
    </source>
</evidence>
<evidence type="ECO:0000256" key="3">
    <source>
        <dbReference type="ARBA" id="ARBA00022692"/>
    </source>
</evidence>
<evidence type="ECO:0000313" key="9">
    <source>
        <dbReference type="Proteomes" id="UP001201812"/>
    </source>
</evidence>